<dbReference type="InterPro" id="IPR000160">
    <property type="entry name" value="GGDEF_dom"/>
</dbReference>
<organism evidence="4 5">
    <name type="scientific">Paracoccus spongiarum</name>
    <dbReference type="NCBI Taxonomy" id="3064387"/>
    <lineage>
        <taxon>Bacteria</taxon>
        <taxon>Pseudomonadati</taxon>
        <taxon>Pseudomonadota</taxon>
        <taxon>Alphaproteobacteria</taxon>
        <taxon>Rhodobacterales</taxon>
        <taxon>Paracoccaceae</taxon>
        <taxon>Paracoccus</taxon>
    </lineage>
</organism>
<evidence type="ECO:0000313" key="4">
    <source>
        <dbReference type="EMBL" id="MDP5307208.1"/>
    </source>
</evidence>
<evidence type="ECO:0000256" key="2">
    <source>
        <dbReference type="ARBA" id="ARBA00034247"/>
    </source>
</evidence>
<dbReference type="InterPro" id="IPR043128">
    <property type="entry name" value="Rev_trsase/Diguanyl_cyclase"/>
</dbReference>
<dbReference type="PANTHER" id="PTHR45138">
    <property type="entry name" value="REGULATORY COMPONENTS OF SENSORY TRANSDUCTION SYSTEM"/>
    <property type="match status" value="1"/>
</dbReference>
<dbReference type="SMART" id="SM00267">
    <property type="entry name" value="GGDEF"/>
    <property type="match status" value="1"/>
</dbReference>
<comment type="catalytic activity">
    <reaction evidence="2">
        <text>2 GTP = 3',3'-c-di-GMP + 2 diphosphate</text>
        <dbReference type="Rhea" id="RHEA:24898"/>
        <dbReference type="ChEBI" id="CHEBI:33019"/>
        <dbReference type="ChEBI" id="CHEBI:37565"/>
        <dbReference type="ChEBI" id="CHEBI:58805"/>
        <dbReference type="EC" id="2.7.7.65"/>
    </reaction>
</comment>
<dbReference type="EC" id="2.7.7.65" evidence="1"/>
<keyword evidence="4" id="KW-0548">Nucleotidyltransferase</keyword>
<dbReference type="EMBL" id="JAVAMQ010000006">
    <property type="protein sequence ID" value="MDP5307208.1"/>
    <property type="molecule type" value="Genomic_DNA"/>
</dbReference>
<dbReference type="Pfam" id="PF00990">
    <property type="entry name" value="GGDEF"/>
    <property type="match status" value="1"/>
</dbReference>
<protein>
    <recommendedName>
        <fullName evidence="1">diguanylate cyclase</fullName>
        <ecNumber evidence="1">2.7.7.65</ecNumber>
    </recommendedName>
</protein>
<evidence type="ECO:0000256" key="1">
    <source>
        <dbReference type="ARBA" id="ARBA00012528"/>
    </source>
</evidence>
<dbReference type="Gene3D" id="3.30.70.270">
    <property type="match status" value="1"/>
</dbReference>
<dbReference type="GO" id="GO:0052621">
    <property type="term" value="F:diguanylate cyclase activity"/>
    <property type="evidence" value="ECO:0007669"/>
    <property type="project" value="UniProtKB-EC"/>
</dbReference>
<reference evidence="4 5" key="1">
    <citation type="submission" date="2023-08" db="EMBL/GenBank/DDBJ databases">
        <authorList>
            <person name="Park J.-S."/>
        </authorList>
    </citation>
    <scope>NUCLEOTIDE SEQUENCE [LARGE SCALE GENOMIC DNA]</scope>
    <source>
        <strain evidence="4 5">2205BS29-5</strain>
    </source>
</reference>
<dbReference type="PROSITE" id="PS50887">
    <property type="entry name" value="GGDEF"/>
    <property type="match status" value="1"/>
</dbReference>
<proteinExistence type="predicted"/>
<dbReference type="SUPFAM" id="SSF55073">
    <property type="entry name" value="Nucleotide cyclase"/>
    <property type="match status" value="1"/>
</dbReference>
<dbReference type="CDD" id="cd01949">
    <property type="entry name" value="GGDEF"/>
    <property type="match status" value="1"/>
</dbReference>
<dbReference type="PANTHER" id="PTHR45138:SF9">
    <property type="entry name" value="DIGUANYLATE CYCLASE DGCM-RELATED"/>
    <property type="match status" value="1"/>
</dbReference>
<dbReference type="InterPro" id="IPR029787">
    <property type="entry name" value="Nucleotide_cyclase"/>
</dbReference>
<feature type="domain" description="GGDEF" evidence="3">
    <location>
        <begin position="203"/>
        <end position="337"/>
    </location>
</feature>
<accession>A0ABT9JBK4</accession>
<gene>
    <name evidence="4" type="ORF">Q5Y72_08875</name>
</gene>
<dbReference type="RefSeq" id="WP_305963056.1">
    <property type="nucleotide sequence ID" value="NZ_JAVAMQ010000006.1"/>
</dbReference>
<dbReference type="InterPro" id="IPR050469">
    <property type="entry name" value="Diguanylate_Cyclase"/>
</dbReference>
<evidence type="ECO:0000259" key="3">
    <source>
        <dbReference type="PROSITE" id="PS50887"/>
    </source>
</evidence>
<name>A0ABT9JBK4_9RHOB</name>
<evidence type="ECO:0000313" key="5">
    <source>
        <dbReference type="Proteomes" id="UP001224997"/>
    </source>
</evidence>
<keyword evidence="5" id="KW-1185">Reference proteome</keyword>
<keyword evidence="4" id="KW-0808">Transferase</keyword>
<dbReference type="Proteomes" id="UP001224997">
    <property type="component" value="Unassembled WGS sequence"/>
</dbReference>
<comment type="caution">
    <text evidence="4">The sequence shown here is derived from an EMBL/GenBank/DDBJ whole genome shotgun (WGS) entry which is preliminary data.</text>
</comment>
<sequence length="343" mass="36334">MSLVTGALIGLDRAAADGLLPMHLLMTREGVIRSVGPTLRKVVAPGLQYIDAAFENGRPGSTGPLVPAILSAADRAERLFLRMRQPPGLNLRGHAVPASDDLVLMNLGFGIGLTDAVGFAGLTDRDFAPPELAMELLFMREAVGGVLGELSHFNSQLEAAREAAEIQAHTDPLTGLCNRRGLELALAAARREPTLRGRGLAKPEFALAHLDLDDFKQVNDRLGHAAGDAVLCHVAQVLREVTRSDDTAARVGGDEFVLLLQGLEDEAILHRLARRIITGIEAALADETDSCAVSASLGIVLSRNYRDAPVARMLADADGALYRSKRAGKGRVTILTGPSGDPG</sequence>
<dbReference type="NCBIfam" id="TIGR00254">
    <property type="entry name" value="GGDEF"/>
    <property type="match status" value="1"/>
</dbReference>